<evidence type="ECO:0000313" key="3">
    <source>
        <dbReference type="Proteomes" id="UP000824927"/>
    </source>
</evidence>
<protein>
    <submittedName>
        <fullName evidence="2">TraB/GumN family protein</fullName>
    </submittedName>
</protein>
<dbReference type="Proteomes" id="UP000824927">
    <property type="component" value="Unassembled WGS sequence"/>
</dbReference>
<dbReference type="RefSeq" id="WP_222404818.1">
    <property type="nucleotide sequence ID" value="NZ_JAHVKP010000001.1"/>
</dbReference>
<feature type="chain" id="PRO_5040468773" evidence="1">
    <location>
        <begin position="30"/>
        <end position="312"/>
    </location>
</feature>
<dbReference type="InterPro" id="IPR047111">
    <property type="entry name" value="YbaP-like"/>
</dbReference>
<reference evidence="2" key="1">
    <citation type="submission" date="2021-06" db="EMBL/GenBank/DDBJ databases">
        <title>50 bacteria genomes isolated from Dapeng, Shenzhen, China.</title>
        <authorList>
            <person name="Zheng W."/>
            <person name="Yu S."/>
            <person name="Huang Y."/>
        </authorList>
    </citation>
    <scope>NUCLEOTIDE SEQUENCE</scope>
    <source>
        <strain evidence="2">DP4N28-2</strain>
    </source>
</reference>
<dbReference type="AlphaFoldDB" id="A0A9Q3S082"/>
<dbReference type="PROSITE" id="PS51257">
    <property type="entry name" value="PROKAR_LIPOPROTEIN"/>
    <property type="match status" value="1"/>
</dbReference>
<proteinExistence type="predicted"/>
<sequence>MTKSNLFKSTVAGLALVALQACSTLPDEAAVAAVAEEAAAELAAESGPAMWKVADEDTTIYLFGTVHALPADVDWYSGPVKTALDSSGSLVTEIDMNPEVIAAMGQTIAAKGMLPEGQTLRGLMNAEQLATYEAGLAKMGIPPEALDSLEPWFAAINITQVLLQSAGYNGENGVEKVLEETVKEGTTRVALETVDFQISIFDELPIENQLQFLLQAVEDPQAGVAMLDKIIAEWAEGDAETLGAMLQEANAQDQLITSRLFYERNANWAVWIDERLDTPGTAFMAVGAGHLAGENSVQDYLAQRGISVTRVQ</sequence>
<evidence type="ECO:0000256" key="1">
    <source>
        <dbReference type="SAM" id="SignalP"/>
    </source>
</evidence>
<dbReference type="EMBL" id="JAHVKP010000001">
    <property type="protein sequence ID" value="MBY6217805.1"/>
    <property type="molecule type" value="Genomic_DNA"/>
</dbReference>
<keyword evidence="1" id="KW-0732">Signal</keyword>
<gene>
    <name evidence="2" type="ORF">KUV31_05555</name>
</gene>
<feature type="signal peptide" evidence="1">
    <location>
        <begin position="1"/>
        <end position="29"/>
    </location>
</feature>
<organism evidence="2 3">
    <name type="scientific">Qipengyuania aquimaris</name>
    <dbReference type="NCBI Taxonomy" id="255984"/>
    <lineage>
        <taxon>Bacteria</taxon>
        <taxon>Pseudomonadati</taxon>
        <taxon>Pseudomonadota</taxon>
        <taxon>Alphaproteobacteria</taxon>
        <taxon>Sphingomonadales</taxon>
        <taxon>Erythrobacteraceae</taxon>
        <taxon>Qipengyuania</taxon>
    </lineage>
</organism>
<comment type="caution">
    <text evidence="2">The sequence shown here is derived from an EMBL/GenBank/DDBJ whole genome shotgun (WGS) entry which is preliminary data.</text>
</comment>
<evidence type="ECO:0000313" key="2">
    <source>
        <dbReference type="EMBL" id="MBY6217805.1"/>
    </source>
</evidence>
<accession>A0A9Q3S082</accession>
<name>A0A9Q3S082_9SPHN</name>
<dbReference type="PANTHER" id="PTHR40590:SF1">
    <property type="entry name" value="CYTOPLASMIC PROTEIN"/>
    <property type="match status" value="1"/>
</dbReference>
<dbReference type="CDD" id="cd14789">
    <property type="entry name" value="Tiki"/>
    <property type="match status" value="1"/>
</dbReference>
<dbReference type="Pfam" id="PF01963">
    <property type="entry name" value="TraB_PrgY_gumN"/>
    <property type="match status" value="1"/>
</dbReference>
<dbReference type="InterPro" id="IPR002816">
    <property type="entry name" value="TraB/PrgY/GumN_fam"/>
</dbReference>
<dbReference type="PANTHER" id="PTHR40590">
    <property type="entry name" value="CYTOPLASMIC PROTEIN-RELATED"/>
    <property type="match status" value="1"/>
</dbReference>